<dbReference type="HOGENOM" id="CLU_3082699_0_0_9"/>
<dbReference type="KEGG" id="pri:PRIO_2393"/>
<dbReference type="Proteomes" id="UP000033163">
    <property type="component" value="Chromosome I"/>
</dbReference>
<gene>
    <name evidence="1" type="ORF">PRIO_2393</name>
</gene>
<name>A0A0E4CW15_9BACL</name>
<dbReference type="AlphaFoldDB" id="A0A0E4CW15"/>
<reference evidence="2" key="1">
    <citation type="submission" date="2015-03" db="EMBL/GenBank/DDBJ databases">
        <authorList>
            <person name="Wibberg D."/>
        </authorList>
    </citation>
    <scope>NUCLEOTIDE SEQUENCE [LARGE SCALE GENOMIC DNA]</scope>
</reference>
<protein>
    <submittedName>
        <fullName evidence="1">Uncharacterized protein</fullName>
    </submittedName>
</protein>
<accession>A0A0E4CW15</accession>
<organism evidence="1 2">
    <name type="scientific">Paenibacillus riograndensis SBR5</name>
    <dbReference type="NCBI Taxonomy" id="1073571"/>
    <lineage>
        <taxon>Bacteria</taxon>
        <taxon>Bacillati</taxon>
        <taxon>Bacillota</taxon>
        <taxon>Bacilli</taxon>
        <taxon>Bacillales</taxon>
        <taxon>Paenibacillaceae</taxon>
        <taxon>Paenibacillus</taxon>
        <taxon>Paenibacillus sonchi group</taxon>
    </lineage>
</organism>
<evidence type="ECO:0000313" key="2">
    <source>
        <dbReference type="Proteomes" id="UP000033163"/>
    </source>
</evidence>
<evidence type="ECO:0000313" key="1">
    <source>
        <dbReference type="EMBL" id="CQR54799.1"/>
    </source>
</evidence>
<proteinExistence type="predicted"/>
<sequence length="52" mass="6024">MQNGCYVYKLVYLGKKFYAKKETAFLPFLQDGLSGTRTLDQLIKSQLLYQLS</sequence>
<dbReference type="AntiFam" id="ANF00012">
    <property type="entry name" value="tRNA translation"/>
</dbReference>
<dbReference type="EMBL" id="LN831776">
    <property type="protein sequence ID" value="CQR54799.1"/>
    <property type="molecule type" value="Genomic_DNA"/>
</dbReference>